<sequence>MKGFYCPLPLSGYPMKSKKKSSQNRNKDSEAPYPPWIMKVAMSSPLITLWLSQRAGCEESANGVLGEEEREPADMYSVLSLLSMHYFWCYWRMLPILSYNRKRPAAEKTMRPIKEASMACLSVGVPGEPSEKSDKADIAPAEVCAATVAGSTKPRMIFPTFMVFLILWCWCVGYGVFSSCDCVIV</sequence>
<evidence type="ECO:0000313" key="3">
    <source>
        <dbReference type="Proteomes" id="UP000070501"/>
    </source>
</evidence>
<evidence type="ECO:0000256" key="1">
    <source>
        <dbReference type="SAM" id="Phobius"/>
    </source>
</evidence>
<gene>
    <name evidence="2" type="ORF">Micbo1qcDRAFT_155056</name>
</gene>
<keyword evidence="1" id="KW-1133">Transmembrane helix</keyword>
<reference evidence="3" key="1">
    <citation type="submission" date="2016-02" db="EMBL/GenBank/DDBJ databases">
        <title>Draft genome sequence of Microdochium bolleyi, a fungal endophyte of beachgrass.</title>
        <authorList>
            <consortium name="DOE Joint Genome Institute"/>
            <person name="David A.S."/>
            <person name="May G."/>
            <person name="Haridas S."/>
            <person name="Lim J."/>
            <person name="Wang M."/>
            <person name="Labutti K."/>
            <person name="Lipzen A."/>
            <person name="Barry K."/>
            <person name="Grigoriev I.V."/>
        </authorList>
    </citation>
    <scope>NUCLEOTIDE SEQUENCE [LARGE SCALE GENOMIC DNA]</scope>
    <source>
        <strain evidence="3">J235TASD1</strain>
    </source>
</reference>
<keyword evidence="1" id="KW-0812">Transmembrane</keyword>
<keyword evidence="3" id="KW-1185">Reference proteome</keyword>
<dbReference type="Proteomes" id="UP000070501">
    <property type="component" value="Unassembled WGS sequence"/>
</dbReference>
<protein>
    <submittedName>
        <fullName evidence="2">Uncharacterized protein</fullName>
    </submittedName>
</protein>
<accession>A0A136JH69</accession>
<evidence type="ECO:0000313" key="2">
    <source>
        <dbReference type="EMBL" id="KXJ96497.1"/>
    </source>
</evidence>
<keyword evidence="1" id="KW-0472">Membrane</keyword>
<dbReference type="EMBL" id="KQ964245">
    <property type="protein sequence ID" value="KXJ96497.1"/>
    <property type="molecule type" value="Genomic_DNA"/>
</dbReference>
<organism evidence="2 3">
    <name type="scientific">Microdochium bolleyi</name>
    <dbReference type="NCBI Taxonomy" id="196109"/>
    <lineage>
        <taxon>Eukaryota</taxon>
        <taxon>Fungi</taxon>
        <taxon>Dikarya</taxon>
        <taxon>Ascomycota</taxon>
        <taxon>Pezizomycotina</taxon>
        <taxon>Sordariomycetes</taxon>
        <taxon>Xylariomycetidae</taxon>
        <taxon>Xylariales</taxon>
        <taxon>Microdochiaceae</taxon>
        <taxon>Microdochium</taxon>
    </lineage>
</organism>
<name>A0A136JH69_9PEZI</name>
<dbReference type="AlphaFoldDB" id="A0A136JH69"/>
<dbReference type="InParanoid" id="A0A136JH69"/>
<feature type="transmembrane region" description="Helical" evidence="1">
    <location>
        <begin position="156"/>
        <end position="177"/>
    </location>
</feature>
<proteinExistence type="predicted"/>